<protein>
    <submittedName>
        <fullName evidence="2">Uncharacterized protein</fullName>
    </submittedName>
</protein>
<dbReference type="EMBL" id="NMUH01000185">
    <property type="protein sequence ID" value="MQL73958.1"/>
    <property type="molecule type" value="Genomic_DNA"/>
</dbReference>
<proteinExistence type="predicted"/>
<sequence>MKRDYWKSLCNIWATKRWQETSTTMKVNWTANPKDNKHTRKGAKTTSEVLGGV</sequence>
<dbReference type="OrthoDB" id="629495at2759"/>
<comment type="caution">
    <text evidence="2">The sequence shown here is derived from an EMBL/GenBank/DDBJ whole genome shotgun (WGS) entry which is preliminary data.</text>
</comment>
<reference evidence="2" key="1">
    <citation type="submission" date="2017-07" db="EMBL/GenBank/DDBJ databases">
        <title>Taro Niue Genome Assembly and Annotation.</title>
        <authorList>
            <person name="Atibalentja N."/>
            <person name="Keating K."/>
            <person name="Fields C.J."/>
        </authorList>
    </citation>
    <scope>NUCLEOTIDE SEQUENCE</scope>
    <source>
        <strain evidence="2">Niue_2</strain>
        <tissue evidence="2">Leaf</tissue>
    </source>
</reference>
<feature type="compositionally biased region" description="Polar residues" evidence="1">
    <location>
        <begin position="44"/>
        <end position="53"/>
    </location>
</feature>
<name>A0A843TQS3_COLES</name>
<accession>A0A843TQS3</accession>
<dbReference type="Proteomes" id="UP000652761">
    <property type="component" value="Unassembled WGS sequence"/>
</dbReference>
<keyword evidence="3" id="KW-1185">Reference proteome</keyword>
<evidence type="ECO:0000313" key="3">
    <source>
        <dbReference type="Proteomes" id="UP000652761"/>
    </source>
</evidence>
<organism evidence="2 3">
    <name type="scientific">Colocasia esculenta</name>
    <name type="common">Wild taro</name>
    <name type="synonym">Arum esculentum</name>
    <dbReference type="NCBI Taxonomy" id="4460"/>
    <lineage>
        <taxon>Eukaryota</taxon>
        <taxon>Viridiplantae</taxon>
        <taxon>Streptophyta</taxon>
        <taxon>Embryophyta</taxon>
        <taxon>Tracheophyta</taxon>
        <taxon>Spermatophyta</taxon>
        <taxon>Magnoliopsida</taxon>
        <taxon>Liliopsida</taxon>
        <taxon>Araceae</taxon>
        <taxon>Aroideae</taxon>
        <taxon>Colocasieae</taxon>
        <taxon>Colocasia</taxon>
    </lineage>
</organism>
<dbReference type="AlphaFoldDB" id="A0A843TQS3"/>
<feature type="region of interest" description="Disordered" evidence="1">
    <location>
        <begin position="29"/>
        <end position="53"/>
    </location>
</feature>
<evidence type="ECO:0000313" key="2">
    <source>
        <dbReference type="EMBL" id="MQL73958.1"/>
    </source>
</evidence>
<gene>
    <name evidence="2" type="ORF">Taro_006319</name>
</gene>
<evidence type="ECO:0000256" key="1">
    <source>
        <dbReference type="SAM" id="MobiDB-lite"/>
    </source>
</evidence>